<dbReference type="InterPro" id="IPR050950">
    <property type="entry name" value="HTH-type_LysR_regulators"/>
</dbReference>
<gene>
    <name evidence="6" type="ORF">JOC83_003553</name>
</gene>
<comment type="caution">
    <text evidence="6">The sequence shown here is derived from an EMBL/GenBank/DDBJ whole genome shotgun (WGS) entry which is preliminary data.</text>
</comment>
<dbReference type="EMBL" id="JAFBFC010000008">
    <property type="protein sequence ID" value="MBM7704694.1"/>
    <property type="molecule type" value="Genomic_DNA"/>
</dbReference>
<dbReference type="InterPro" id="IPR000847">
    <property type="entry name" value="LysR_HTH_N"/>
</dbReference>
<protein>
    <submittedName>
        <fullName evidence="6">DNA-binding transcriptional LysR family regulator</fullName>
    </submittedName>
</protein>
<dbReference type="PANTHER" id="PTHR30419">
    <property type="entry name" value="HTH-TYPE TRANSCRIPTIONAL REGULATOR YBHD"/>
    <property type="match status" value="1"/>
</dbReference>
<sequence>MDVRHLHYFSEVAKNGSFTRASEELHISQPSLSKMVKALESELGVMLIDRSGKRLQLTDAGKIVYQQADSILSSLRDLSNSLYDLMHLQKGTIKIGLPPLIGTLFFPRIIKSFHDRYPEIQLELIEYGAKKMQKILETGEIDIGIALLPVDKQKFSTIPFVKERLQLVVHHSHPFARKNGMSLQELKDESFILFHEDFTMHELIYNECIKCGFTPKIAYTSSQWDLIGEMVAANLGITLFPYSICQKLNKNHISIIELETEIPWDLALIVKKDRYISFATQAFIDHMKSITDLKNG</sequence>
<dbReference type="PANTHER" id="PTHR30419:SF8">
    <property type="entry name" value="NITROGEN ASSIMILATION TRANSCRIPTIONAL ACTIVATOR-RELATED"/>
    <property type="match status" value="1"/>
</dbReference>
<dbReference type="InterPro" id="IPR036388">
    <property type="entry name" value="WH-like_DNA-bd_sf"/>
</dbReference>
<dbReference type="GO" id="GO:0003677">
    <property type="term" value="F:DNA binding"/>
    <property type="evidence" value="ECO:0007669"/>
    <property type="project" value="UniProtKB-KW"/>
</dbReference>
<dbReference type="CDD" id="cd08438">
    <property type="entry name" value="PBP2_CidR"/>
    <property type="match status" value="1"/>
</dbReference>
<feature type="domain" description="HTH lysR-type" evidence="5">
    <location>
        <begin position="1"/>
        <end position="58"/>
    </location>
</feature>
<reference evidence="6 7" key="1">
    <citation type="submission" date="2021-01" db="EMBL/GenBank/DDBJ databases">
        <title>Genomic Encyclopedia of Type Strains, Phase IV (KMG-IV): sequencing the most valuable type-strain genomes for metagenomic binning, comparative biology and taxonomic classification.</title>
        <authorList>
            <person name="Goeker M."/>
        </authorList>
    </citation>
    <scope>NUCLEOTIDE SEQUENCE [LARGE SCALE GENOMIC DNA]</scope>
    <source>
        <strain evidence="6 7">DSM 104297</strain>
    </source>
</reference>
<dbReference type="Pfam" id="PF03466">
    <property type="entry name" value="LysR_substrate"/>
    <property type="match status" value="1"/>
</dbReference>
<dbReference type="Pfam" id="PF00126">
    <property type="entry name" value="HTH_1"/>
    <property type="match status" value="1"/>
</dbReference>
<evidence type="ECO:0000313" key="6">
    <source>
        <dbReference type="EMBL" id="MBM7704694.1"/>
    </source>
</evidence>
<evidence type="ECO:0000256" key="3">
    <source>
        <dbReference type="ARBA" id="ARBA00023125"/>
    </source>
</evidence>
<dbReference type="PROSITE" id="PS50931">
    <property type="entry name" value="HTH_LYSR"/>
    <property type="match status" value="1"/>
</dbReference>
<keyword evidence="7" id="KW-1185">Reference proteome</keyword>
<dbReference type="PRINTS" id="PR00039">
    <property type="entry name" value="HTHLYSR"/>
</dbReference>
<dbReference type="InterPro" id="IPR005119">
    <property type="entry name" value="LysR_subst-bd"/>
</dbReference>
<name>A0ABS2QYY6_9BACI</name>
<organism evidence="6 7">
    <name type="scientific">Priestia iocasae</name>
    <dbReference type="NCBI Taxonomy" id="2291674"/>
    <lineage>
        <taxon>Bacteria</taxon>
        <taxon>Bacillati</taxon>
        <taxon>Bacillota</taxon>
        <taxon>Bacilli</taxon>
        <taxon>Bacillales</taxon>
        <taxon>Bacillaceae</taxon>
        <taxon>Priestia</taxon>
    </lineage>
</organism>
<keyword evidence="4" id="KW-0804">Transcription</keyword>
<evidence type="ECO:0000313" key="7">
    <source>
        <dbReference type="Proteomes" id="UP000809829"/>
    </source>
</evidence>
<accession>A0ABS2QYY6</accession>
<proteinExistence type="inferred from homology"/>
<evidence type="ECO:0000256" key="1">
    <source>
        <dbReference type="ARBA" id="ARBA00009437"/>
    </source>
</evidence>
<dbReference type="RefSeq" id="WP_205188695.1">
    <property type="nucleotide sequence ID" value="NZ_JAFBFC010000008.1"/>
</dbReference>
<dbReference type="SUPFAM" id="SSF46785">
    <property type="entry name" value="Winged helix' DNA-binding domain"/>
    <property type="match status" value="1"/>
</dbReference>
<dbReference type="InterPro" id="IPR036390">
    <property type="entry name" value="WH_DNA-bd_sf"/>
</dbReference>
<evidence type="ECO:0000256" key="2">
    <source>
        <dbReference type="ARBA" id="ARBA00023015"/>
    </source>
</evidence>
<comment type="similarity">
    <text evidence="1">Belongs to the LysR transcriptional regulatory family.</text>
</comment>
<dbReference type="SUPFAM" id="SSF53850">
    <property type="entry name" value="Periplasmic binding protein-like II"/>
    <property type="match status" value="1"/>
</dbReference>
<evidence type="ECO:0000256" key="4">
    <source>
        <dbReference type="ARBA" id="ARBA00023163"/>
    </source>
</evidence>
<keyword evidence="2" id="KW-0805">Transcription regulation</keyword>
<dbReference type="Gene3D" id="3.40.190.290">
    <property type="match status" value="1"/>
</dbReference>
<dbReference type="Proteomes" id="UP000809829">
    <property type="component" value="Unassembled WGS sequence"/>
</dbReference>
<evidence type="ECO:0000259" key="5">
    <source>
        <dbReference type="PROSITE" id="PS50931"/>
    </source>
</evidence>
<keyword evidence="3 6" id="KW-0238">DNA-binding</keyword>
<dbReference type="Gene3D" id="1.10.10.10">
    <property type="entry name" value="Winged helix-like DNA-binding domain superfamily/Winged helix DNA-binding domain"/>
    <property type="match status" value="1"/>
</dbReference>